<keyword evidence="1" id="KW-0732">Signal</keyword>
<evidence type="ECO:0000256" key="1">
    <source>
        <dbReference type="SAM" id="SignalP"/>
    </source>
</evidence>
<dbReference type="Proteomes" id="UP000295210">
    <property type="component" value="Unassembled WGS sequence"/>
</dbReference>
<accession>A0A4R1L3D6</accession>
<proteinExistence type="predicted"/>
<evidence type="ECO:0000313" key="2">
    <source>
        <dbReference type="EMBL" id="TCK71540.1"/>
    </source>
</evidence>
<feature type="signal peptide" evidence="1">
    <location>
        <begin position="1"/>
        <end position="26"/>
    </location>
</feature>
<name>A0A4R1L3D6_9BACT</name>
<evidence type="ECO:0000313" key="3">
    <source>
        <dbReference type="Proteomes" id="UP000295210"/>
    </source>
</evidence>
<comment type="caution">
    <text evidence="2">The sequence shown here is derived from an EMBL/GenBank/DDBJ whole genome shotgun (WGS) entry which is preliminary data.</text>
</comment>
<gene>
    <name evidence="2" type="ORF">C7378_2819</name>
</gene>
<protein>
    <submittedName>
        <fullName evidence="2">Uncharacterized protein</fullName>
    </submittedName>
</protein>
<feature type="chain" id="PRO_5020373738" evidence="1">
    <location>
        <begin position="27"/>
        <end position="186"/>
    </location>
</feature>
<keyword evidence="3" id="KW-1185">Reference proteome</keyword>
<dbReference type="PROSITE" id="PS51257">
    <property type="entry name" value="PROKAR_LIPOPROTEIN"/>
    <property type="match status" value="1"/>
</dbReference>
<reference evidence="2 3" key="1">
    <citation type="submission" date="2019-03" db="EMBL/GenBank/DDBJ databases">
        <title>Genomic Encyclopedia of Type Strains, Phase IV (KMG-IV): sequencing the most valuable type-strain genomes for metagenomic binning, comparative biology and taxonomic classification.</title>
        <authorList>
            <person name="Goeker M."/>
        </authorList>
    </citation>
    <scope>NUCLEOTIDE SEQUENCE [LARGE SCALE GENOMIC DNA]</scope>
    <source>
        <strain evidence="2 3">DSM 103428</strain>
    </source>
</reference>
<dbReference type="AlphaFoldDB" id="A0A4R1L3D6"/>
<dbReference type="OrthoDB" id="121781at2"/>
<dbReference type="RefSeq" id="WP_131997976.1">
    <property type="nucleotide sequence ID" value="NZ_SMGK01000005.1"/>
</dbReference>
<organism evidence="2 3">
    <name type="scientific">Acidipila rosea</name>
    <dbReference type="NCBI Taxonomy" id="768535"/>
    <lineage>
        <taxon>Bacteria</taxon>
        <taxon>Pseudomonadati</taxon>
        <taxon>Acidobacteriota</taxon>
        <taxon>Terriglobia</taxon>
        <taxon>Terriglobales</taxon>
        <taxon>Acidobacteriaceae</taxon>
        <taxon>Acidipila</taxon>
    </lineage>
</organism>
<sequence>MNARLSRTAPLLLALTLSACSRQPQAPPSVATARQQAQAARAARVKELASAREELDQIPPPSKSRYLSIRTVESWNNPFLIVGKSTITLRVMNPDLTHSSAIPSNLLKPANARRTELSLRLGSLPEALSALPEEMWPYGRVVAVEEDPVAAKLDRPAVRRNIEATVQLLNDLGVVVDDWPANNVLR</sequence>
<dbReference type="EMBL" id="SMGK01000005">
    <property type="protein sequence ID" value="TCK71540.1"/>
    <property type="molecule type" value="Genomic_DNA"/>
</dbReference>